<feature type="compositionally biased region" description="Basic and acidic residues" evidence="1">
    <location>
        <begin position="259"/>
        <end position="275"/>
    </location>
</feature>
<evidence type="ECO:0000313" key="4">
    <source>
        <dbReference type="Proteomes" id="UP000237481"/>
    </source>
</evidence>
<proteinExistence type="predicted"/>
<dbReference type="InterPro" id="IPR036852">
    <property type="entry name" value="Peptidase_S8/S53_dom_sf"/>
</dbReference>
<keyword evidence="3" id="KW-0378">Hydrolase</keyword>
<dbReference type="CDD" id="cd00306">
    <property type="entry name" value="Peptidases_S8_S53"/>
    <property type="match status" value="1"/>
</dbReference>
<name>A0A2S4L7Z6_9HYPO</name>
<reference evidence="3 4" key="1">
    <citation type="submission" date="2018-01" db="EMBL/GenBank/DDBJ databases">
        <title>Harnessing the power of phylogenomics to disentangle the directionality and signatures of interkingdom host jumping in the parasitic fungal genus Tolypocladium.</title>
        <authorList>
            <person name="Quandt C.A."/>
            <person name="Patterson W."/>
            <person name="Spatafora J.W."/>
        </authorList>
    </citation>
    <scope>NUCLEOTIDE SEQUENCE [LARGE SCALE GENOMIC DNA]</scope>
    <source>
        <strain evidence="3 4">NRBC 100945</strain>
    </source>
</reference>
<gene>
    <name evidence="3" type="ORF">TPAR_01258</name>
</gene>
<protein>
    <submittedName>
        <fullName evidence="3">Intracellular serine protease</fullName>
    </submittedName>
</protein>
<dbReference type="AlphaFoldDB" id="A0A2S4L7Z6"/>
<keyword evidence="4" id="KW-1185">Reference proteome</keyword>
<accession>A0A2S4L7Z6</accession>
<sequence>MAEQSKKAGIASDSSPILSPDEIFKEKTEAWILRCRNNLKGFGEIVKKDEPDAKPRRVRIALLDTGIRRDNSLIRSQLRNIKRRDSIKEQINFLDQNSPEDTEDMDKQGHGTLNMLLLLRTAPEADIYFARVARSKDTVCPKAIVKVPMISGQLRVVWAIKHATTIWKVDIIAMPLKASQDCRKFRSAIKEAYSVHKILIAGASNEGGNAGRAYPASDERVICMHALDGLGNNFPGLNPTPHPSDDNFGTLGLDIRFPFNEDSKGGQKQNEEETSRSGTSYATAVAAGITATILAFLYHADFDNHFNNNERTLAMSNQGMKKIFRRIAGNKRDGFDYIAPWNLWLDGLTPSDICSVLKAALISTT</sequence>
<dbReference type="OrthoDB" id="4927437at2759"/>
<evidence type="ECO:0000313" key="3">
    <source>
        <dbReference type="EMBL" id="POR38560.1"/>
    </source>
</evidence>
<dbReference type="STRING" id="94208.A0A2S4L7Z6"/>
<dbReference type="Proteomes" id="UP000237481">
    <property type="component" value="Unassembled WGS sequence"/>
</dbReference>
<dbReference type="Gene3D" id="3.40.50.200">
    <property type="entry name" value="Peptidase S8/S53 domain"/>
    <property type="match status" value="1"/>
</dbReference>
<comment type="caution">
    <text evidence="3">The sequence shown here is derived from an EMBL/GenBank/DDBJ whole genome shotgun (WGS) entry which is preliminary data.</text>
</comment>
<keyword evidence="3" id="KW-0645">Protease</keyword>
<dbReference type="Pfam" id="PF00082">
    <property type="entry name" value="Peptidase_S8"/>
    <property type="match status" value="1"/>
</dbReference>
<evidence type="ECO:0000259" key="2">
    <source>
        <dbReference type="Pfam" id="PF00082"/>
    </source>
</evidence>
<organism evidence="3 4">
    <name type="scientific">Tolypocladium paradoxum</name>
    <dbReference type="NCBI Taxonomy" id="94208"/>
    <lineage>
        <taxon>Eukaryota</taxon>
        <taxon>Fungi</taxon>
        <taxon>Dikarya</taxon>
        <taxon>Ascomycota</taxon>
        <taxon>Pezizomycotina</taxon>
        <taxon>Sordariomycetes</taxon>
        <taxon>Hypocreomycetidae</taxon>
        <taxon>Hypocreales</taxon>
        <taxon>Ophiocordycipitaceae</taxon>
        <taxon>Tolypocladium</taxon>
    </lineage>
</organism>
<feature type="domain" description="Peptidase S8/S53" evidence="2">
    <location>
        <begin position="58"/>
        <end position="295"/>
    </location>
</feature>
<dbReference type="EMBL" id="PKSG01000128">
    <property type="protein sequence ID" value="POR38560.1"/>
    <property type="molecule type" value="Genomic_DNA"/>
</dbReference>
<dbReference type="GO" id="GO:0004252">
    <property type="term" value="F:serine-type endopeptidase activity"/>
    <property type="evidence" value="ECO:0007669"/>
    <property type="project" value="InterPro"/>
</dbReference>
<dbReference type="InterPro" id="IPR000209">
    <property type="entry name" value="Peptidase_S8/S53_dom"/>
</dbReference>
<dbReference type="SUPFAM" id="SSF52743">
    <property type="entry name" value="Subtilisin-like"/>
    <property type="match status" value="1"/>
</dbReference>
<feature type="region of interest" description="Disordered" evidence="1">
    <location>
        <begin position="259"/>
        <end position="278"/>
    </location>
</feature>
<dbReference type="GO" id="GO:0006508">
    <property type="term" value="P:proteolysis"/>
    <property type="evidence" value="ECO:0007669"/>
    <property type="project" value="UniProtKB-KW"/>
</dbReference>
<evidence type="ECO:0000256" key="1">
    <source>
        <dbReference type="SAM" id="MobiDB-lite"/>
    </source>
</evidence>